<dbReference type="Pfam" id="PF01189">
    <property type="entry name" value="Methyltr_RsmB-F"/>
    <property type="match status" value="1"/>
</dbReference>
<dbReference type="GeneID" id="94432221"/>
<dbReference type="InterPro" id="IPR029063">
    <property type="entry name" value="SAM-dependent_MTases_sf"/>
</dbReference>
<organism evidence="3 4">
    <name type="scientific">Cystoisospora suis</name>
    <dbReference type="NCBI Taxonomy" id="483139"/>
    <lineage>
        <taxon>Eukaryota</taxon>
        <taxon>Sar</taxon>
        <taxon>Alveolata</taxon>
        <taxon>Apicomplexa</taxon>
        <taxon>Conoidasida</taxon>
        <taxon>Coccidia</taxon>
        <taxon>Eucoccidiorida</taxon>
        <taxon>Eimeriorina</taxon>
        <taxon>Sarcocystidae</taxon>
        <taxon>Cystoisospora</taxon>
    </lineage>
</organism>
<keyword evidence="4" id="KW-1185">Reference proteome</keyword>
<feature type="compositionally biased region" description="Low complexity" evidence="1">
    <location>
        <begin position="465"/>
        <end position="478"/>
    </location>
</feature>
<feature type="compositionally biased region" description="Polar residues" evidence="1">
    <location>
        <begin position="1218"/>
        <end position="1231"/>
    </location>
</feature>
<feature type="region of interest" description="Disordered" evidence="1">
    <location>
        <begin position="1059"/>
        <end position="1086"/>
    </location>
</feature>
<dbReference type="Gene3D" id="3.40.50.150">
    <property type="entry name" value="Vaccinia Virus protein VP39"/>
    <property type="match status" value="2"/>
</dbReference>
<protein>
    <submittedName>
        <fullName evidence="3">Nol1 nop2 sun family protein</fullName>
    </submittedName>
</protein>
<feature type="compositionally biased region" description="Basic and acidic residues" evidence="1">
    <location>
        <begin position="483"/>
        <end position="514"/>
    </location>
</feature>
<feature type="compositionally biased region" description="Low complexity" evidence="1">
    <location>
        <begin position="728"/>
        <end position="738"/>
    </location>
</feature>
<gene>
    <name evidence="3" type="ORF">CSUI_008891</name>
</gene>
<dbReference type="GO" id="GO:0070475">
    <property type="term" value="P:rRNA base methylation"/>
    <property type="evidence" value="ECO:0007669"/>
    <property type="project" value="TreeGrafter"/>
</dbReference>
<dbReference type="SUPFAM" id="SSF53335">
    <property type="entry name" value="S-adenosyl-L-methionine-dependent methyltransferases"/>
    <property type="match status" value="2"/>
</dbReference>
<dbReference type="InterPro" id="IPR023267">
    <property type="entry name" value="RCMT"/>
</dbReference>
<dbReference type="EMBL" id="MIGC01005125">
    <property type="protein sequence ID" value="PHJ17289.1"/>
    <property type="molecule type" value="Genomic_DNA"/>
</dbReference>
<dbReference type="RefSeq" id="XP_067919014.1">
    <property type="nucleotide sequence ID" value="XM_068069010.1"/>
</dbReference>
<dbReference type="Proteomes" id="UP000221165">
    <property type="component" value="Unassembled WGS sequence"/>
</dbReference>
<feature type="region of interest" description="Disordered" evidence="1">
    <location>
        <begin position="262"/>
        <end position="306"/>
    </location>
</feature>
<dbReference type="PANTHER" id="PTHR22807:SF4">
    <property type="entry name" value="28S RRNA (CYTOSINE-C(5))-METHYLTRANSFERASE"/>
    <property type="match status" value="1"/>
</dbReference>
<dbReference type="VEuPathDB" id="ToxoDB:CSUI_008891"/>
<feature type="region of interest" description="Disordered" evidence="1">
    <location>
        <begin position="1214"/>
        <end position="1255"/>
    </location>
</feature>
<evidence type="ECO:0000256" key="1">
    <source>
        <dbReference type="SAM" id="MobiDB-lite"/>
    </source>
</evidence>
<feature type="compositionally biased region" description="Low complexity" evidence="1">
    <location>
        <begin position="539"/>
        <end position="552"/>
    </location>
</feature>
<evidence type="ECO:0000259" key="2">
    <source>
        <dbReference type="Pfam" id="PF01189"/>
    </source>
</evidence>
<feature type="region of interest" description="Disordered" evidence="1">
    <location>
        <begin position="1266"/>
        <end position="1285"/>
    </location>
</feature>
<dbReference type="PANTHER" id="PTHR22807">
    <property type="entry name" value="NOP2 YEAST -RELATED NOL1/NOP2/FMU SUN DOMAIN-CONTAINING"/>
    <property type="match status" value="1"/>
</dbReference>
<feature type="domain" description="SAM-dependent methyltransferase RsmB-F/NOP2-type catalytic core" evidence="2">
    <location>
        <begin position="396"/>
        <end position="440"/>
    </location>
</feature>
<comment type="caution">
    <text evidence="3">The sequence shown here is derived from an EMBL/GenBank/DDBJ whole genome shotgun (WGS) entry which is preliminary data.</text>
</comment>
<name>A0A2C6KJK0_9APIC</name>
<feature type="region of interest" description="Disordered" evidence="1">
    <location>
        <begin position="528"/>
        <end position="561"/>
    </location>
</feature>
<feature type="region of interest" description="Disordered" evidence="1">
    <location>
        <begin position="67"/>
        <end position="128"/>
    </location>
</feature>
<feature type="compositionally biased region" description="Low complexity" evidence="1">
    <location>
        <begin position="262"/>
        <end position="279"/>
    </location>
</feature>
<reference evidence="3 4" key="1">
    <citation type="journal article" date="2017" name="Int. J. Parasitol.">
        <title>The genome of the protozoan parasite Cystoisospora suis and a reverse vaccinology approach to identify vaccine candidates.</title>
        <authorList>
            <person name="Palmieri N."/>
            <person name="Shrestha A."/>
            <person name="Ruttkowski B."/>
            <person name="Beck T."/>
            <person name="Vogl C."/>
            <person name="Tomley F."/>
            <person name="Blake D.P."/>
            <person name="Joachim A."/>
        </authorList>
    </citation>
    <scope>NUCLEOTIDE SEQUENCE [LARGE SCALE GENOMIC DNA]</scope>
    <source>
        <strain evidence="3 4">Wien I</strain>
    </source>
</reference>
<feature type="compositionally biased region" description="Basic residues" evidence="1">
    <location>
        <begin position="1266"/>
        <end position="1279"/>
    </location>
</feature>
<feature type="compositionally biased region" description="Basic and acidic residues" evidence="1">
    <location>
        <begin position="175"/>
        <end position="221"/>
    </location>
</feature>
<feature type="region of interest" description="Disordered" evidence="1">
    <location>
        <begin position="175"/>
        <end position="222"/>
    </location>
</feature>
<dbReference type="InterPro" id="IPR049560">
    <property type="entry name" value="MeTrfase_RsmB-F_NOP2_cat"/>
</dbReference>
<feature type="region of interest" description="Disordered" evidence="1">
    <location>
        <begin position="465"/>
        <end position="515"/>
    </location>
</feature>
<accession>A0A2C6KJK0</accession>
<dbReference type="GO" id="GO:0008173">
    <property type="term" value="F:RNA methyltransferase activity"/>
    <property type="evidence" value="ECO:0007669"/>
    <property type="project" value="InterPro"/>
</dbReference>
<dbReference type="GO" id="GO:0005730">
    <property type="term" value="C:nucleolus"/>
    <property type="evidence" value="ECO:0007669"/>
    <property type="project" value="TreeGrafter"/>
</dbReference>
<feature type="region of interest" description="Disordered" evidence="1">
    <location>
        <begin position="632"/>
        <end position="765"/>
    </location>
</feature>
<proteinExistence type="predicted"/>
<dbReference type="OrthoDB" id="435282at2759"/>
<evidence type="ECO:0000313" key="4">
    <source>
        <dbReference type="Proteomes" id="UP000221165"/>
    </source>
</evidence>
<sequence length="1285" mass="139236">MATIYREAGRILDMMETRGCGLRAALYQGGGGDRHNPLLPKICALVCRTIERKADLEALLASSGLCGASSPQDTVEERVSSASSLKRMKDRNFQRQSEEEEGEPESQDCLSLKVGSQDKGNSNNQGRPAAKGILLVMTYDLVYGRGRIIGGGRCKRLLLSHIRLPDKRLLAGRERYGSEGSRGECQEESRMKSRLNDHERSYGSKEKEEGREGMVKRKNDEAYPDSPAICEMVFPRYLRVSLSRRSVSSVLTELNAYLLSSCSSSSTFPPSSTPSSLDSSLHDGDPSSLSHQPAPPLSQPASHHSLSLSACSSGTVETSHHVSRFLSCSPKPLSSSLPLLPSSDSAPIISRDPLLPSCGLRAPPKASQLLLNHPLVKEGIVALQDRASSLAALSADIQPGDFVLDACASPGSKTLHILDLLHGHGHLIALERDLDRAVVLIRRLLLQGNLDGPFLASACSPASRLSSPLGAPGPAAPSTDSPSHQEMKNVDRLKESLDQKRNNEKVHRGDDDVFRTYARKASQQPLYFTSRGHIPGKTPQSSPSLNSSCSPSYAQGPSSSRPTLGCPCLALRGRGSPSPVSDPSCGHPLLLVEVRVTDFLRISGFDPPFCYVEKLVLDPSCSGSGLPLHRLSAHGDSKHSSRLVSVSSASTQEDNKLNSRKGSRVHSEGLLPLQGSHRTDQNTVRDIPSSVSDDDKVSAHPSQKLAGNLVLHRHKGRETGEAGPVADSSQTQSGSETSGEARRTQRGQFQLEGGSVPRGETLSMGIGNVAEDSGFHATPSLSVMSRLSPEKSSLRRVQQLGAFQRRLLAHALTNFPSVRVCCYSTCSSYVEENEGVVAYALEEITRAHDNAGRCCSNQALCDDKKGLTDRPETTRGTPTSGKRNITHFEAHEKPTCVKEEKENETEEVKVKEGLGANSEEKDCQGCSDVTEARGESQTEEDEHDMCSEWEVIRGQQVDSRWFPSEEGLACLQAKLLEEQERGKISTRDMDAACKRSANDDFDMLKTRGRKKGDGSRDRETEILFERWSRVLSRYGPACVRSSPATHSCRGFFLARLERKMPQKPREHTGRGEPPQTETPGCAAVRQKRSRLTILEPSRACPGGSGSLVDSLAFGEKQSSINRNSKCRSTGEAWHAGHAWHPNGARDCGLSENSDICVCLPKGKKKRKKGQFVMEAGHDPASSQGQCMNPVPAEQKACKPAHTYIETAGNASAKWGTDITRSSPGQSASKGNVSKKTKVQPAKQIPGSDVHHQDEVASLDGAACKRMKKLRSRAPSRCSKRGIVVA</sequence>
<evidence type="ECO:0000313" key="3">
    <source>
        <dbReference type="EMBL" id="PHJ17289.1"/>
    </source>
</evidence>
<feature type="compositionally biased region" description="Basic and acidic residues" evidence="1">
    <location>
        <begin position="1059"/>
        <end position="1070"/>
    </location>
</feature>